<dbReference type="Proteomes" id="UP000250043">
    <property type="component" value="Unassembled WGS sequence"/>
</dbReference>
<dbReference type="SUPFAM" id="SSF57850">
    <property type="entry name" value="RING/U-box"/>
    <property type="match status" value="1"/>
</dbReference>
<evidence type="ECO:0000313" key="11">
    <source>
        <dbReference type="Proteomes" id="UP000250043"/>
    </source>
</evidence>
<feature type="transmembrane region" description="Helical" evidence="8">
    <location>
        <begin position="142"/>
        <end position="160"/>
    </location>
</feature>
<evidence type="ECO:0000256" key="2">
    <source>
        <dbReference type="ARBA" id="ARBA00007262"/>
    </source>
</evidence>
<evidence type="ECO:0000256" key="1">
    <source>
        <dbReference type="ARBA" id="ARBA00004141"/>
    </source>
</evidence>
<comment type="subcellular location">
    <subcellularLocation>
        <location evidence="1">Membrane</location>
        <topology evidence="1">Multi-pass membrane protein</topology>
    </subcellularLocation>
</comment>
<feature type="compositionally biased region" description="Basic and acidic residues" evidence="7">
    <location>
        <begin position="200"/>
        <end position="210"/>
    </location>
</feature>
<keyword evidence="5 8" id="KW-0472">Membrane</keyword>
<name>A0A8E2DP91_9APHY</name>
<dbReference type="AlphaFoldDB" id="A0A8E2DP91"/>
<keyword evidence="6" id="KW-0863">Zinc-finger</keyword>
<reference evidence="10 11" key="1">
    <citation type="submission" date="2016-07" db="EMBL/GenBank/DDBJ databases">
        <title>Draft genome of the white-rot fungus Obba rivulosa 3A-2.</title>
        <authorList>
            <consortium name="DOE Joint Genome Institute"/>
            <person name="Miettinen O."/>
            <person name="Riley R."/>
            <person name="Acob R."/>
            <person name="Barry K."/>
            <person name="Cullen D."/>
            <person name="De Vries R."/>
            <person name="Hainaut M."/>
            <person name="Hatakka A."/>
            <person name="Henrissat B."/>
            <person name="Hilden K."/>
            <person name="Kuo R."/>
            <person name="Labutti K."/>
            <person name="Lipzen A."/>
            <person name="Makela M.R."/>
            <person name="Sandor L."/>
            <person name="Spatafora J.W."/>
            <person name="Grigoriev I.V."/>
            <person name="Hibbett D.S."/>
        </authorList>
    </citation>
    <scope>NUCLEOTIDE SEQUENCE [LARGE SCALE GENOMIC DNA]</scope>
    <source>
        <strain evidence="10 11">3A-2</strain>
    </source>
</reference>
<gene>
    <name evidence="10" type="ORF">OBBRIDRAFT_885642</name>
</gene>
<dbReference type="Pfam" id="PF06140">
    <property type="entry name" value="Ifi-6-16"/>
    <property type="match status" value="1"/>
</dbReference>
<keyword evidence="4 8" id="KW-1133">Transmembrane helix</keyword>
<dbReference type="InterPro" id="IPR001841">
    <property type="entry name" value="Znf_RING"/>
</dbReference>
<dbReference type="InterPro" id="IPR013083">
    <property type="entry name" value="Znf_RING/FYVE/PHD"/>
</dbReference>
<dbReference type="GO" id="GO:0008270">
    <property type="term" value="F:zinc ion binding"/>
    <property type="evidence" value="ECO:0007669"/>
    <property type="project" value="UniProtKB-KW"/>
</dbReference>
<evidence type="ECO:0000259" key="9">
    <source>
        <dbReference type="PROSITE" id="PS50089"/>
    </source>
</evidence>
<evidence type="ECO:0000256" key="3">
    <source>
        <dbReference type="ARBA" id="ARBA00022692"/>
    </source>
</evidence>
<feature type="transmembrane region" description="Helical" evidence="8">
    <location>
        <begin position="104"/>
        <end position="130"/>
    </location>
</feature>
<dbReference type="InterPro" id="IPR038213">
    <property type="entry name" value="IFI6/IFI27-like_sf"/>
</dbReference>
<dbReference type="PANTHER" id="PTHR16932">
    <property type="entry name" value="INTERFERON ALPHA-INDUCIBLE PROTEIN 27"/>
    <property type="match status" value="1"/>
</dbReference>
<evidence type="ECO:0000313" key="10">
    <source>
        <dbReference type="EMBL" id="OCH93240.1"/>
    </source>
</evidence>
<evidence type="ECO:0000256" key="4">
    <source>
        <dbReference type="ARBA" id="ARBA00022989"/>
    </source>
</evidence>
<keyword evidence="6" id="KW-0479">Metal-binding</keyword>
<sequence length="210" mass="21602">MHLQLSFPSDRLWSTCHKSGLDPPLPLLSPLTFKRERLVYSQKFLKMADCEHCKQPVTSSDDDAVSFSKCSHQYHLACFRIVSNGFLEECPQCRKNSEMLKAGLKICLCAGLGALAVPVVAPLALGIAGFSAAGPVAGTLAAAWQASIGSVAAGSIFALCQSIAMGGAIPAAGIVVGAAVAAAAGAAGGRPDGDDEEAAAELRADGDDEE</sequence>
<feature type="region of interest" description="Disordered" evidence="7">
    <location>
        <begin position="186"/>
        <end position="210"/>
    </location>
</feature>
<feature type="domain" description="RING-type" evidence="9">
    <location>
        <begin position="50"/>
        <end position="94"/>
    </location>
</feature>
<keyword evidence="11" id="KW-1185">Reference proteome</keyword>
<feature type="transmembrane region" description="Helical" evidence="8">
    <location>
        <begin position="167"/>
        <end position="187"/>
    </location>
</feature>
<dbReference type="EMBL" id="KV722357">
    <property type="protein sequence ID" value="OCH93240.1"/>
    <property type="molecule type" value="Genomic_DNA"/>
</dbReference>
<evidence type="ECO:0000256" key="8">
    <source>
        <dbReference type="SAM" id="Phobius"/>
    </source>
</evidence>
<dbReference type="PROSITE" id="PS50089">
    <property type="entry name" value="ZF_RING_2"/>
    <property type="match status" value="1"/>
</dbReference>
<keyword evidence="3 8" id="KW-0812">Transmembrane</keyword>
<keyword evidence="6" id="KW-0862">Zinc</keyword>
<dbReference type="Gene3D" id="6.10.110.10">
    <property type="match status" value="1"/>
</dbReference>
<evidence type="ECO:0000256" key="7">
    <source>
        <dbReference type="SAM" id="MobiDB-lite"/>
    </source>
</evidence>
<proteinExistence type="inferred from homology"/>
<organism evidence="10 11">
    <name type="scientific">Obba rivulosa</name>
    <dbReference type="NCBI Taxonomy" id="1052685"/>
    <lineage>
        <taxon>Eukaryota</taxon>
        <taxon>Fungi</taxon>
        <taxon>Dikarya</taxon>
        <taxon>Basidiomycota</taxon>
        <taxon>Agaricomycotina</taxon>
        <taxon>Agaricomycetes</taxon>
        <taxon>Polyporales</taxon>
        <taxon>Gelatoporiaceae</taxon>
        <taxon>Obba</taxon>
    </lineage>
</organism>
<accession>A0A8E2DP91</accession>
<dbReference type="InterPro" id="IPR009311">
    <property type="entry name" value="IFI6/IFI27-like"/>
</dbReference>
<evidence type="ECO:0000256" key="5">
    <source>
        <dbReference type="ARBA" id="ARBA00023136"/>
    </source>
</evidence>
<protein>
    <recommendedName>
        <fullName evidence="9">RING-type domain-containing protein</fullName>
    </recommendedName>
</protein>
<dbReference type="GO" id="GO:0016020">
    <property type="term" value="C:membrane"/>
    <property type="evidence" value="ECO:0007669"/>
    <property type="project" value="UniProtKB-SubCell"/>
</dbReference>
<evidence type="ECO:0000256" key="6">
    <source>
        <dbReference type="PROSITE-ProRule" id="PRU00175"/>
    </source>
</evidence>
<dbReference type="Gene3D" id="3.30.40.10">
    <property type="entry name" value="Zinc/RING finger domain, C3HC4 (zinc finger)"/>
    <property type="match status" value="1"/>
</dbReference>
<comment type="similarity">
    <text evidence="2">Belongs to the IFI6/IFI27 family.</text>
</comment>
<dbReference type="PANTHER" id="PTHR16932:SF18">
    <property type="entry name" value="INTERFERON, ALPHA-INDUCIBLE PROTEIN 27-LIKE 2"/>
    <property type="match status" value="1"/>
</dbReference>
<dbReference type="OrthoDB" id="440424at2759"/>